<evidence type="ECO:0000313" key="2">
    <source>
        <dbReference type="Proteomes" id="UP001234989"/>
    </source>
</evidence>
<keyword evidence="2" id="KW-1185">Reference proteome</keyword>
<dbReference type="InterPro" id="IPR042160">
    <property type="entry name" value="HD-Zip_IV"/>
</dbReference>
<protein>
    <submittedName>
        <fullName evidence="1">Uncharacterized protein</fullName>
    </submittedName>
</protein>
<dbReference type="Proteomes" id="UP001234989">
    <property type="component" value="Chromosome 6"/>
</dbReference>
<dbReference type="PANTHER" id="PTHR45654:SF20">
    <property type="entry name" value="HOMEOBOX PROTEIN"/>
    <property type="match status" value="1"/>
</dbReference>
<dbReference type="PANTHER" id="PTHR45654">
    <property type="entry name" value="HOMEOBOX-LEUCINE ZIPPER PROTEIN MERISTEM L1"/>
    <property type="match status" value="1"/>
</dbReference>
<dbReference type="AlphaFoldDB" id="A0AAF0TU00"/>
<gene>
    <name evidence="1" type="ORF">MTR67_026482</name>
</gene>
<organism evidence="1 2">
    <name type="scientific">Solanum verrucosum</name>
    <dbReference type="NCBI Taxonomy" id="315347"/>
    <lineage>
        <taxon>Eukaryota</taxon>
        <taxon>Viridiplantae</taxon>
        <taxon>Streptophyta</taxon>
        <taxon>Embryophyta</taxon>
        <taxon>Tracheophyta</taxon>
        <taxon>Spermatophyta</taxon>
        <taxon>Magnoliopsida</taxon>
        <taxon>eudicotyledons</taxon>
        <taxon>Gunneridae</taxon>
        <taxon>Pentapetalae</taxon>
        <taxon>asterids</taxon>
        <taxon>lamiids</taxon>
        <taxon>Solanales</taxon>
        <taxon>Solanaceae</taxon>
        <taxon>Solanoideae</taxon>
        <taxon>Solaneae</taxon>
        <taxon>Solanum</taxon>
    </lineage>
</organism>
<dbReference type="EMBL" id="CP133617">
    <property type="protein sequence ID" value="WMV33097.1"/>
    <property type="molecule type" value="Genomic_DNA"/>
</dbReference>
<reference evidence="1" key="1">
    <citation type="submission" date="2023-08" db="EMBL/GenBank/DDBJ databases">
        <title>A de novo genome assembly of Solanum verrucosum Schlechtendal, a Mexican diploid species geographically isolated from the other diploid A-genome species in potato relatives.</title>
        <authorList>
            <person name="Hosaka K."/>
        </authorList>
    </citation>
    <scope>NUCLEOTIDE SEQUENCE</scope>
    <source>
        <tissue evidence="1">Young leaves</tissue>
    </source>
</reference>
<name>A0AAF0TU00_SOLVR</name>
<sequence length="98" mass="11137">MLMNLALDASNELLKLAQNGEPLCLRNLDGDGETLNLKEYDNAFTPIIGMKPKYFTTEATRASCKMIHNSLTLVETLMNNVHRFFILNLVFSFSHRIC</sequence>
<proteinExistence type="predicted"/>
<accession>A0AAF0TU00</accession>
<evidence type="ECO:0000313" key="1">
    <source>
        <dbReference type="EMBL" id="WMV33097.1"/>
    </source>
</evidence>